<feature type="domain" description="Competence protein CoiA-like N-terminal" evidence="1">
    <location>
        <begin position="28"/>
        <end position="62"/>
    </location>
</feature>
<dbReference type="Proteomes" id="UP000594791">
    <property type="component" value="Plasmid unnamed"/>
</dbReference>
<protein>
    <recommendedName>
        <fullName evidence="1">Competence protein CoiA-like N-terminal domain-containing protein</fullName>
    </recommendedName>
</protein>
<reference evidence="2 3" key="1">
    <citation type="submission" date="2020-12" db="EMBL/GenBank/DDBJ databases">
        <title>FDA dAtabase for Regulatory Grade micrObial Sequences (FDA-ARGOS): Supporting development and validation of Infectious Disease Dx tests.</title>
        <authorList>
            <person name="Nelson B."/>
            <person name="Plummer A."/>
            <person name="Tallon L."/>
            <person name="Sadzewicz L."/>
            <person name="Zhao X."/>
            <person name="Boylan J."/>
            <person name="Ott S."/>
            <person name="Bowen H."/>
            <person name="Vavikolanu K."/>
            <person name="Mehta A."/>
            <person name="Aluvathingal J."/>
            <person name="Nadendla S."/>
            <person name="Myers T."/>
            <person name="Yan Y."/>
            <person name="Sichtig H."/>
        </authorList>
    </citation>
    <scope>NUCLEOTIDE SEQUENCE [LARGE SCALE GENOMIC DNA]</scope>
    <source>
        <strain evidence="2 3">FDAARGOS_920</strain>
        <plasmid evidence="2 3">unnamed</plasmid>
    </source>
</reference>
<accession>A0A7T2V7R4</accession>
<sequence length="322" mass="38183">MSVLITYALSADLETPIHIDDAKKDINLKYYCEECNEELVIKHGTINRKHFSHRNDTNCKVSKTGNGESIIHKYWKIYYSQLKQINLPYYALETKEYGTELITKTKKVVIRSSQIEKTYTLKNGKKIRPDVILIIENGKEKGQEVALEIFYKNKKSKEYTYAYLDLKIPAFEVSVKEKKQGEITILYSSKKLQLNEKLFERKMIEHRSEALDFLIRAEERKSNLTWSHYPEYEPLKDIYSQLNQLENKNRFKIDVPRYLFHVIYQSRILARPTYLLFFTTYKTYLGLKELIDLKYTDIFTINPSVNLGRKNKKRRANLISMI</sequence>
<keyword evidence="3" id="KW-1185">Reference proteome</keyword>
<name>A0A7T2V7R4_9BACI</name>
<proteinExistence type="predicted"/>
<dbReference type="Pfam" id="PF25164">
    <property type="entry name" value="CoiA_N"/>
    <property type="match status" value="1"/>
</dbReference>
<evidence type="ECO:0000313" key="2">
    <source>
        <dbReference type="EMBL" id="QPR80616.1"/>
    </source>
</evidence>
<dbReference type="InterPro" id="IPR057253">
    <property type="entry name" value="CoiA-like_N"/>
</dbReference>
<geneLocation type="plasmid" evidence="2 3">
    <name>unnamed</name>
</geneLocation>
<evidence type="ECO:0000259" key="1">
    <source>
        <dbReference type="Pfam" id="PF25164"/>
    </source>
</evidence>
<keyword evidence="2" id="KW-0614">Plasmid</keyword>
<gene>
    <name evidence="2" type="ORF">I6G77_27740</name>
</gene>
<dbReference type="RefSeq" id="WP_042514382.1">
    <property type="nucleotide sequence ID" value="NZ_CP065740.1"/>
</dbReference>
<evidence type="ECO:0000313" key="3">
    <source>
        <dbReference type="Proteomes" id="UP000594791"/>
    </source>
</evidence>
<dbReference type="EMBL" id="CP065740">
    <property type="protein sequence ID" value="QPR80616.1"/>
    <property type="molecule type" value="Genomic_DNA"/>
</dbReference>
<organism evidence="2 3">
    <name type="scientific">Bacillus tropicus</name>
    <dbReference type="NCBI Taxonomy" id="2026188"/>
    <lineage>
        <taxon>Bacteria</taxon>
        <taxon>Bacillati</taxon>
        <taxon>Bacillota</taxon>
        <taxon>Bacilli</taxon>
        <taxon>Bacillales</taxon>
        <taxon>Bacillaceae</taxon>
        <taxon>Bacillus</taxon>
        <taxon>Bacillus cereus group</taxon>
    </lineage>
</organism>